<organism evidence="2 3">
    <name type="scientific">Gallaecimonas xiamenensis 3-C-1</name>
    <dbReference type="NCBI Taxonomy" id="745411"/>
    <lineage>
        <taxon>Bacteria</taxon>
        <taxon>Pseudomonadati</taxon>
        <taxon>Pseudomonadota</taxon>
        <taxon>Gammaproteobacteria</taxon>
        <taxon>Enterobacterales</taxon>
        <taxon>Gallaecimonadaceae</taxon>
        <taxon>Gallaecimonas</taxon>
    </lineage>
</organism>
<proteinExistence type="predicted"/>
<evidence type="ECO:0000256" key="1">
    <source>
        <dbReference type="SAM" id="Phobius"/>
    </source>
</evidence>
<name>K2KCB1_9GAMM</name>
<gene>
    <name evidence="2" type="ORF">B3C1_08806</name>
</gene>
<evidence type="ECO:0000313" key="3">
    <source>
        <dbReference type="Proteomes" id="UP000006755"/>
    </source>
</evidence>
<dbReference type="STRING" id="745411.B3C1_08806"/>
<keyword evidence="1" id="KW-0812">Transmembrane</keyword>
<dbReference type="EMBL" id="AMRI01000010">
    <property type="protein sequence ID" value="EKE74975.1"/>
    <property type="molecule type" value="Genomic_DNA"/>
</dbReference>
<comment type="caution">
    <text evidence="2">The sequence shown here is derived from an EMBL/GenBank/DDBJ whole genome shotgun (WGS) entry which is preliminary data.</text>
</comment>
<dbReference type="Proteomes" id="UP000006755">
    <property type="component" value="Unassembled WGS sequence"/>
</dbReference>
<dbReference type="AlphaFoldDB" id="K2KCB1"/>
<sequence length="106" mass="11572">MELRQAARLKGAFLVQIRGLDPLGQPFNLTSLADNIGAGGLYMQLPLPLAVGAYALVAVQLDRRLMMVARSQVLRSEPRAHGLHGLGMGFVKTRLLASRHGRSRKK</sequence>
<protein>
    <recommendedName>
        <fullName evidence="4">PilZ domain-containing protein</fullName>
    </recommendedName>
</protein>
<keyword evidence="1" id="KW-0472">Membrane</keyword>
<dbReference type="RefSeq" id="WP_008484291.1">
    <property type="nucleotide sequence ID" value="NZ_AMRI01000010.1"/>
</dbReference>
<feature type="transmembrane region" description="Helical" evidence="1">
    <location>
        <begin position="41"/>
        <end position="61"/>
    </location>
</feature>
<evidence type="ECO:0008006" key="4">
    <source>
        <dbReference type="Google" id="ProtNLM"/>
    </source>
</evidence>
<keyword evidence="3" id="KW-1185">Reference proteome</keyword>
<dbReference type="OrthoDB" id="9869541at2"/>
<evidence type="ECO:0000313" key="2">
    <source>
        <dbReference type="EMBL" id="EKE74975.1"/>
    </source>
</evidence>
<keyword evidence="1" id="KW-1133">Transmembrane helix</keyword>
<accession>K2KCB1</accession>
<reference evidence="2 3" key="1">
    <citation type="journal article" date="2012" name="J. Bacteriol.">
        <title>Genome Sequence of Gallaecimonas xiamenensis Type Strain 3-C-1.</title>
        <authorList>
            <person name="Lai Q."/>
            <person name="Wang L."/>
            <person name="Wang W."/>
            <person name="Shao Z."/>
        </authorList>
    </citation>
    <scope>NUCLEOTIDE SEQUENCE [LARGE SCALE GENOMIC DNA]</scope>
    <source>
        <strain evidence="2 3">3-C-1</strain>
    </source>
</reference>